<gene>
    <name evidence="1" type="ORF">E2562_028229</name>
</gene>
<dbReference type="EMBL" id="SPHZ02000006">
    <property type="protein sequence ID" value="KAF0914350.1"/>
    <property type="molecule type" value="Genomic_DNA"/>
</dbReference>
<evidence type="ECO:0000313" key="1">
    <source>
        <dbReference type="EMBL" id="KAF0914350.1"/>
    </source>
</evidence>
<proteinExistence type="predicted"/>
<comment type="caution">
    <text evidence="1">The sequence shown here is derived from an EMBL/GenBank/DDBJ whole genome shotgun (WGS) entry which is preliminary data.</text>
</comment>
<keyword evidence="2" id="KW-1185">Reference proteome</keyword>
<accession>A0A6G1DPB5</accession>
<name>A0A6G1DPB5_9ORYZ</name>
<organism evidence="1 2">
    <name type="scientific">Oryza meyeriana var. granulata</name>
    <dbReference type="NCBI Taxonomy" id="110450"/>
    <lineage>
        <taxon>Eukaryota</taxon>
        <taxon>Viridiplantae</taxon>
        <taxon>Streptophyta</taxon>
        <taxon>Embryophyta</taxon>
        <taxon>Tracheophyta</taxon>
        <taxon>Spermatophyta</taxon>
        <taxon>Magnoliopsida</taxon>
        <taxon>Liliopsida</taxon>
        <taxon>Poales</taxon>
        <taxon>Poaceae</taxon>
        <taxon>BOP clade</taxon>
        <taxon>Oryzoideae</taxon>
        <taxon>Oryzeae</taxon>
        <taxon>Oryzinae</taxon>
        <taxon>Oryza</taxon>
        <taxon>Oryza meyeriana</taxon>
    </lineage>
</organism>
<reference evidence="1 2" key="1">
    <citation type="submission" date="2019-11" db="EMBL/GenBank/DDBJ databases">
        <title>Whole genome sequence of Oryza granulata.</title>
        <authorList>
            <person name="Li W."/>
        </authorList>
    </citation>
    <scope>NUCLEOTIDE SEQUENCE [LARGE SCALE GENOMIC DNA]</scope>
    <source>
        <strain evidence="2">cv. Menghai</strain>
        <tissue evidence="1">Leaf</tissue>
    </source>
</reference>
<protein>
    <submittedName>
        <fullName evidence="1">Uncharacterized protein</fullName>
    </submittedName>
</protein>
<evidence type="ECO:0000313" key="2">
    <source>
        <dbReference type="Proteomes" id="UP000479710"/>
    </source>
</evidence>
<dbReference type="AlphaFoldDB" id="A0A6G1DPB5"/>
<dbReference type="Proteomes" id="UP000479710">
    <property type="component" value="Unassembled WGS sequence"/>
</dbReference>
<sequence>MFDHNNITILYYRPRIDEKDQVLVYGATSLTANIIATLSHGSEDEQSSPPVEKPAPWARLISGVASSSVMYLRTPLFSAMSRSHQDTGRVL</sequence>